<feature type="transmembrane region" description="Helical" evidence="3">
    <location>
        <begin position="477"/>
        <end position="499"/>
    </location>
</feature>
<feature type="transmembrane region" description="Helical" evidence="3">
    <location>
        <begin position="356"/>
        <end position="379"/>
    </location>
</feature>
<evidence type="ECO:0000313" key="5">
    <source>
        <dbReference type="Proteomes" id="UP000198541"/>
    </source>
</evidence>
<feature type="transmembrane region" description="Helical" evidence="3">
    <location>
        <begin position="536"/>
        <end position="554"/>
    </location>
</feature>
<feature type="transmembrane region" description="Helical" evidence="3">
    <location>
        <begin position="592"/>
        <end position="609"/>
    </location>
</feature>
<dbReference type="InterPro" id="IPR029044">
    <property type="entry name" value="Nucleotide-diphossugar_trans"/>
</dbReference>
<protein>
    <submittedName>
        <fullName evidence="4">Glycosyltransferase like family 2</fullName>
    </submittedName>
</protein>
<keyword evidence="1" id="KW-0175">Coiled coil</keyword>
<sequence>MSQAGGAGLQYSSLGGTLAVLVSAGVTPYLPKTLRAVAGQTVAPDVLLIVDVASRNNGLGDGTPIEEAAVDSGADAVTAVRVVHVPDASGFGDAVKRGLAKYAELVARGNRKRRRGDAGSRHTGQALASTTASGQLTGPTGAMSPISETEARRVAPATAPGAEPAGDSWIWLLHDDSAPEPGCLEALLTAVRSARSVALAGPKQVDWDNPRELLEVGLRTTASARRANDVVEGEVDQGQHDDRSDMLAVGTAGALIDRAVWDEVDGISPAFPIFDDGLELSRAVRLAGHRVVVVPDAVLRHRRAGYLGLRPAQHAHTRHNIGHGRDADGTADAVLAAVVRDPDPDRSFRARRIAQLTAWATFSARPVPLLLTWIVLLGVARGAWRLLTKAPALAGDELAAALAVARRGTDIRRGRKRLAAHQSLRRSVLAELYVSAADIRAVRRDRRRQERERAAREAARSELELRELAALTRRRRITLAATLIAMAAVAAVGLSQVLVARTVTGGALPGLGANWRELWDAAWSTWAVSGDGYPAALNPLLAMLALPVAVGSWIGADGDALVHLLVILAIPLGALGAWYAAGTITRRNPLRAWAACVWALAPTLLLAIGQGRLTAIIVHLALPWALTALARAVGADRRDVVLSGMVGAHHTTQQERDELDRLASARIEELAELADPVADTDGDADDAAEPAETTAAAASEDDAIPVGSDAAADAAMLDPDAPILNSSEAHAPDTSAPSPEAENLEPPEAPAVRSEADEGSAPVLPQSPEKYGPGSPTAAAVAGLLFSLIVAAAPATAAPVVLGLILLGVCMRRSTRRLLLTLMPVVATAAPAWWRALRLAQAGAAADAVRYLLTDTGLPVAVAPPSTIETFLGMPVDVESLIADPRLALAAKALLAIVPAAAVCGLLTGGRRGNRARAGLLMALGGLGLAACATRVITAVGTQADGSGSLTVTAWAGTGASVALAGLLTAALAAGDAAYTALPTGAVGWRHWARVGTVGVTVIAIVAPLGVGGAWALAARGSTGTGADALGMALRPAGSQIPVIAAEVQSSDAAGRVLVLSATDTGLRARIWRGDGVQLADVTPDVLAAQLAARVPAATAVGSPGASDPTTAFATALMDPADAELADLVVRAAAGQDEDVADALAAHGIAVVLLTDAAGDDLTASTRAGLEATPGLEQLARTDSGTSWRVSPDRAAESARATLVAVDGTGTTIPADATGRTVIRTTLAASSGRRILVLAERSDGAWRATLNGEALDATTVTDAAGRWRTAFVVPADGGELVVTHGTVAGAVAARGIQVVWILTALIALPLRRRRSTT</sequence>
<feature type="coiled-coil region" evidence="1">
    <location>
        <begin position="444"/>
        <end position="471"/>
    </location>
</feature>
<feature type="region of interest" description="Disordered" evidence="2">
    <location>
        <begin position="722"/>
        <end position="774"/>
    </location>
</feature>
<gene>
    <name evidence="4" type="ORF">SAMN05216355_101340</name>
</gene>
<keyword evidence="4" id="KW-0808">Transferase</keyword>
<name>A0A1G9ZRR9_9ACTO</name>
<keyword evidence="3" id="KW-0812">Transmembrane</keyword>
<feature type="compositionally biased region" description="Polar residues" evidence="2">
    <location>
        <begin position="122"/>
        <end position="138"/>
    </location>
</feature>
<feature type="transmembrane region" description="Helical" evidence="3">
    <location>
        <begin position="818"/>
        <end position="834"/>
    </location>
</feature>
<evidence type="ECO:0000256" key="3">
    <source>
        <dbReference type="SAM" id="Phobius"/>
    </source>
</evidence>
<feature type="transmembrane region" description="Helical" evidence="3">
    <location>
        <begin position="887"/>
        <end position="908"/>
    </location>
</feature>
<feature type="compositionally biased region" description="Low complexity" evidence="2">
    <location>
        <begin position="736"/>
        <end position="746"/>
    </location>
</feature>
<feature type="transmembrane region" description="Helical" evidence="3">
    <location>
        <begin position="920"/>
        <end position="940"/>
    </location>
</feature>
<dbReference type="GO" id="GO:0016740">
    <property type="term" value="F:transferase activity"/>
    <property type="evidence" value="ECO:0007669"/>
    <property type="project" value="UniProtKB-KW"/>
</dbReference>
<reference evidence="5" key="1">
    <citation type="submission" date="2016-10" db="EMBL/GenBank/DDBJ databases">
        <authorList>
            <person name="Varghese N."/>
            <person name="Submissions S."/>
        </authorList>
    </citation>
    <scope>NUCLEOTIDE SEQUENCE [LARGE SCALE GENOMIC DNA]</scope>
    <source>
        <strain evidence="5">DSM 27982</strain>
    </source>
</reference>
<accession>A0A1G9ZRR9</accession>
<evidence type="ECO:0000313" key="4">
    <source>
        <dbReference type="EMBL" id="SDN23333.1"/>
    </source>
</evidence>
<dbReference type="PANTHER" id="PTHR43685:SF3">
    <property type="entry name" value="SLR2126 PROTEIN"/>
    <property type="match status" value="1"/>
</dbReference>
<feature type="compositionally biased region" description="Acidic residues" evidence="2">
    <location>
        <begin position="678"/>
        <end position="689"/>
    </location>
</feature>
<feature type="transmembrane region" description="Helical" evidence="3">
    <location>
        <begin position="778"/>
        <end position="806"/>
    </location>
</feature>
<dbReference type="RefSeq" id="WP_092532388.1">
    <property type="nucleotide sequence ID" value="NZ_FNIM01000001.1"/>
</dbReference>
<feature type="transmembrane region" description="Helical" evidence="3">
    <location>
        <begin position="561"/>
        <end position="580"/>
    </location>
</feature>
<dbReference type="Gene3D" id="3.90.550.10">
    <property type="entry name" value="Spore Coat Polysaccharide Biosynthesis Protein SpsA, Chain A"/>
    <property type="match status" value="1"/>
</dbReference>
<feature type="region of interest" description="Disordered" evidence="2">
    <location>
        <begin position="110"/>
        <end position="144"/>
    </location>
</feature>
<dbReference type="InterPro" id="IPR050834">
    <property type="entry name" value="Glycosyltransf_2"/>
</dbReference>
<feature type="region of interest" description="Disordered" evidence="2">
    <location>
        <begin position="673"/>
        <end position="704"/>
    </location>
</feature>
<dbReference type="Proteomes" id="UP000198541">
    <property type="component" value="Unassembled WGS sequence"/>
</dbReference>
<feature type="transmembrane region" description="Helical" evidence="3">
    <location>
        <begin position="952"/>
        <end position="974"/>
    </location>
</feature>
<feature type="transmembrane region" description="Helical" evidence="3">
    <location>
        <begin position="995"/>
        <end position="1018"/>
    </location>
</feature>
<proteinExistence type="predicted"/>
<evidence type="ECO:0000256" key="1">
    <source>
        <dbReference type="SAM" id="Coils"/>
    </source>
</evidence>
<dbReference type="EMBL" id="FNIM01000001">
    <property type="protein sequence ID" value="SDN23333.1"/>
    <property type="molecule type" value="Genomic_DNA"/>
</dbReference>
<evidence type="ECO:0000256" key="2">
    <source>
        <dbReference type="SAM" id="MobiDB-lite"/>
    </source>
</evidence>
<feature type="transmembrane region" description="Helical" evidence="3">
    <location>
        <begin position="616"/>
        <end position="634"/>
    </location>
</feature>
<keyword evidence="5" id="KW-1185">Reference proteome</keyword>
<keyword evidence="3" id="KW-0472">Membrane</keyword>
<dbReference type="PANTHER" id="PTHR43685">
    <property type="entry name" value="GLYCOSYLTRANSFERASE"/>
    <property type="match status" value="1"/>
</dbReference>
<keyword evidence="3" id="KW-1133">Transmembrane helix</keyword>
<dbReference type="Pfam" id="PF13641">
    <property type="entry name" value="Glyco_tranf_2_3"/>
    <property type="match status" value="1"/>
</dbReference>
<dbReference type="STRING" id="332524.SAMN04487766_11251"/>
<dbReference type="SUPFAM" id="SSF53448">
    <property type="entry name" value="Nucleotide-diphospho-sugar transferases"/>
    <property type="match status" value="1"/>
</dbReference>
<organism evidence="4 5">
    <name type="scientific">Actinomyces ruminicola</name>
    <dbReference type="NCBI Taxonomy" id="332524"/>
    <lineage>
        <taxon>Bacteria</taxon>
        <taxon>Bacillati</taxon>
        <taxon>Actinomycetota</taxon>
        <taxon>Actinomycetes</taxon>
        <taxon>Actinomycetales</taxon>
        <taxon>Actinomycetaceae</taxon>
        <taxon>Actinomyces</taxon>
    </lineage>
</organism>